<dbReference type="Gene3D" id="3.30.70.1320">
    <property type="entry name" value="Multidrug efflux transporter AcrB pore domain like"/>
    <property type="match status" value="1"/>
</dbReference>
<dbReference type="PANTHER" id="PTHR32063">
    <property type="match status" value="1"/>
</dbReference>
<gene>
    <name evidence="3" type="ORF">BCF50_0868</name>
    <name evidence="2" type="ORF">EGI05_03530</name>
</gene>
<evidence type="ECO:0000313" key="4">
    <source>
        <dbReference type="Proteomes" id="UP000269375"/>
    </source>
</evidence>
<dbReference type="Proteomes" id="UP000295709">
    <property type="component" value="Unassembled WGS sequence"/>
</dbReference>
<dbReference type="Proteomes" id="UP000269375">
    <property type="component" value="Unassembled WGS sequence"/>
</dbReference>
<feature type="transmembrane region" description="Helical" evidence="1">
    <location>
        <begin position="976"/>
        <end position="996"/>
    </location>
</feature>
<dbReference type="Pfam" id="PF00873">
    <property type="entry name" value="ACR_tran"/>
    <property type="match status" value="2"/>
</dbReference>
<dbReference type="AlphaFoldDB" id="A0A3N0W4N4"/>
<organism evidence="2 4">
    <name type="scientific">Chryseobacterium daecheongense</name>
    <dbReference type="NCBI Taxonomy" id="192389"/>
    <lineage>
        <taxon>Bacteria</taxon>
        <taxon>Pseudomonadati</taxon>
        <taxon>Bacteroidota</taxon>
        <taxon>Flavobacteriia</taxon>
        <taxon>Flavobacteriales</taxon>
        <taxon>Weeksellaceae</taxon>
        <taxon>Chryseobacterium group</taxon>
        <taxon>Chryseobacterium</taxon>
    </lineage>
</organism>
<accession>A0A3N0W4N4</accession>
<feature type="transmembrane region" description="Helical" evidence="1">
    <location>
        <begin position="369"/>
        <end position="391"/>
    </location>
</feature>
<feature type="transmembrane region" description="Helical" evidence="1">
    <location>
        <begin position="515"/>
        <end position="532"/>
    </location>
</feature>
<evidence type="ECO:0000313" key="2">
    <source>
        <dbReference type="EMBL" id="ROH99972.1"/>
    </source>
</evidence>
<comment type="caution">
    <text evidence="2">The sequence shown here is derived from an EMBL/GenBank/DDBJ whole genome shotgun (WGS) entry which is preliminary data.</text>
</comment>
<keyword evidence="1" id="KW-1133">Transmembrane helix</keyword>
<dbReference type="InterPro" id="IPR001036">
    <property type="entry name" value="Acrflvin-R"/>
</dbReference>
<evidence type="ECO:0000256" key="1">
    <source>
        <dbReference type="SAM" id="Phobius"/>
    </source>
</evidence>
<evidence type="ECO:0000313" key="3">
    <source>
        <dbReference type="EMBL" id="TDX95092.1"/>
    </source>
</evidence>
<dbReference type="SUPFAM" id="SSF82866">
    <property type="entry name" value="Multidrug efflux transporter AcrB transmembrane domain"/>
    <property type="match status" value="2"/>
</dbReference>
<dbReference type="EMBL" id="RJTX01000001">
    <property type="protein sequence ID" value="ROH99972.1"/>
    <property type="molecule type" value="Genomic_DNA"/>
</dbReference>
<reference evidence="4" key="1">
    <citation type="submission" date="2018-11" db="EMBL/GenBank/DDBJ databases">
        <title>Proposal to divide the Flavobacteriaceae and reorganize its genera based on Amino Acid Identity values calculated from whole genome sequences.</title>
        <authorList>
            <person name="Nicholson A.C."/>
            <person name="Gulvik C.A."/>
            <person name="Whitney A.M."/>
            <person name="Humrighouse B.W."/>
            <person name="Bell M."/>
            <person name="Holmes B."/>
            <person name="Steigerwalt A."/>
            <person name="Villarma A."/>
            <person name="Sheth M."/>
            <person name="Batra D."/>
            <person name="Pryor J."/>
            <person name="Bernardet J.-F."/>
            <person name="Hugo C."/>
            <person name="Kampfer P."/>
            <person name="Newman J."/>
            <person name="Mcquiston J.R."/>
        </authorList>
    </citation>
    <scope>NUCLEOTIDE SEQUENCE [LARGE SCALE GENOMIC DNA]</scope>
    <source>
        <strain evidence="4">DSM 15235</strain>
    </source>
</reference>
<keyword evidence="1" id="KW-0812">Transmembrane</keyword>
<dbReference type="Gene3D" id="3.30.2090.10">
    <property type="entry name" value="Multidrug efflux transporter AcrB TolC docking domain, DN and DC subdomains"/>
    <property type="match status" value="2"/>
</dbReference>
<feature type="transmembrane region" description="Helical" evidence="1">
    <location>
        <begin position="949"/>
        <end position="969"/>
    </location>
</feature>
<protein>
    <submittedName>
        <fullName evidence="2">Efflux RND transporter permease subunit</fullName>
    </submittedName>
    <submittedName>
        <fullName evidence="3">Multidrug efflux pump subunit AcrB</fullName>
    </submittedName>
</protein>
<keyword evidence="5" id="KW-1185">Reference proteome</keyword>
<dbReference type="Gene3D" id="3.30.70.1440">
    <property type="entry name" value="Multidrug efflux transporter AcrB pore domain"/>
    <property type="match status" value="1"/>
</dbReference>
<dbReference type="Gene3D" id="1.20.1640.10">
    <property type="entry name" value="Multidrug efflux transporter AcrB transmembrane domain"/>
    <property type="match status" value="2"/>
</dbReference>
<feature type="transmembrane region" description="Helical" evidence="1">
    <location>
        <begin position="1002"/>
        <end position="1028"/>
    </location>
</feature>
<feature type="transmembrane region" description="Helical" evidence="1">
    <location>
        <begin position="441"/>
        <end position="460"/>
    </location>
</feature>
<reference evidence="3 5" key="2">
    <citation type="submission" date="2019-03" db="EMBL/GenBank/DDBJ databases">
        <title>Genomic Encyclopedia of Archaeal and Bacterial Type Strains, Phase II (KMG-II): from individual species to whole genera.</title>
        <authorList>
            <person name="Goeker M."/>
        </authorList>
    </citation>
    <scope>NUCLEOTIDE SEQUENCE [LARGE SCALE GENOMIC DNA]</scope>
    <source>
        <strain evidence="3 5">DSM 15235</strain>
    </source>
</reference>
<feature type="transmembrane region" description="Helical" evidence="1">
    <location>
        <begin position="472"/>
        <end position="494"/>
    </location>
</feature>
<dbReference type="GO" id="GO:0042910">
    <property type="term" value="F:xenobiotic transmembrane transporter activity"/>
    <property type="evidence" value="ECO:0007669"/>
    <property type="project" value="TreeGrafter"/>
</dbReference>
<feature type="transmembrane region" description="Helical" evidence="1">
    <location>
        <begin position="397"/>
        <end position="421"/>
    </location>
</feature>
<feature type="transmembrane region" description="Helical" evidence="1">
    <location>
        <begin position="538"/>
        <end position="555"/>
    </location>
</feature>
<feature type="transmembrane region" description="Helical" evidence="1">
    <location>
        <begin position="1112"/>
        <end position="1138"/>
    </location>
</feature>
<feature type="transmembrane region" description="Helical" evidence="1">
    <location>
        <begin position="593"/>
        <end position="615"/>
    </location>
</feature>
<dbReference type="PRINTS" id="PR00702">
    <property type="entry name" value="ACRIFLAVINRP"/>
</dbReference>
<dbReference type="InterPro" id="IPR027463">
    <property type="entry name" value="AcrB_DN_DC_subdom"/>
</dbReference>
<dbReference type="Gene3D" id="3.30.70.1430">
    <property type="entry name" value="Multidrug efflux transporter AcrB pore domain"/>
    <property type="match status" value="2"/>
</dbReference>
<proteinExistence type="predicted"/>
<dbReference type="PANTHER" id="PTHR32063:SF0">
    <property type="entry name" value="SWARMING MOTILITY PROTEIN SWRC"/>
    <property type="match status" value="1"/>
</dbReference>
<evidence type="ECO:0000313" key="5">
    <source>
        <dbReference type="Proteomes" id="UP000295709"/>
    </source>
</evidence>
<dbReference type="SUPFAM" id="SSF82693">
    <property type="entry name" value="Multidrug efflux transporter AcrB pore domain, PN1, PN2, PC1 and PC2 subdomains"/>
    <property type="match status" value="2"/>
</dbReference>
<feature type="transmembrane region" description="Helical" evidence="1">
    <location>
        <begin position="1066"/>
        <end position="1092"/>
    </location>
</feature>
<dbReference type="EMBL" id="SOQW01000001">
    <property type="protein sequence ID" value="TDX95092.1"/>
    <property type="molecule type" value="Genomic_DNA"/>
</dbReference>
<name>A0A3N0W4N4_9FLAO</name>
<dbReference type="GO" id="GO:0005886">
    <property type="term" value="C:plasma membrane"/>
    <property type="evidence" value="ECO:0007669"/>
    <property type="project" value="TreeGrafter"/>
</dbReference>
<sequence length="1192" mass="133264">MGENKHHEKESFFSSWAVDNRTTVYVLTFIIVIIGIFAYMSMPRESFPEVVENKIYISSVYPGNSAEDVEKLITKELEDKFKNVSGVDKVTSNSFQDYCLITVEFSEDVPLAEAKQRIKDKVDEAKGDQDWPTVDSGSKVEPNVFDLNISEEIPILNINLKGNYPKFTLRQYADDIKDDLEDIPEVKDAVVLGVDDNEVEVALDIYKMNAAGVSFDEVINAIKNENITISGGNLITEGNRENVRIKGQISEPSELNNFLIKPGVKIMDLAKVEFKEKEKTTYARESGKDVVMINLRKRSGTNMIAAIEQAKEKIKKAQETYIPKDIDISLTSDQSTDVEHQVNELANHILIGILLVMCVLSFSMGLKNALFVGTAIPLSMLIAFAVLNAFGVTLNTMVLFAMVMGLGMLVDDGIVVVDNVYANMEKGYKRREASKFGIGEIAFPVITSTLTTVCAFLPMLMWPGIMGKFMRYFPITISVTLLASLFVALIINASMTAGGMTLDNKNVTVSQAKKYTIIFAILAVVFGALRLITGVEYFLAVVTLSVLAIAAIWLYKNFFHDRIEHFQYTFFPNLAKRYQKFLRGLLQGKKPRNAFLGVVGVLIFSFFLYGVMMGIGRSKVLFFPENIPKQVIVYMEYPQGTDIAKTNTATKQVEAKILNVLRQYNDKKTGENFLVESMVTQVGKGAINPQVDAGSEADTPFKSKITITFVEFAKRHGVDTGDVMEEIRKAIPNIPGFTFTVEKDANGPPVGYPVSIELKGDDYDELLGEAHKMIEYINKQGISGIEKLQSDINKESPELIIDINRETAGNMGVSTAYTGITLRRALFGQDISTFKDVKDDYDISVRLQQDQRRNTSILFNQPITLQGPNGPVLVPMSTFSTMKEENTFNKIKRKDNTRTIMVYSNVLKGYNANEIVQKIQTSLKSYKTPEGITYSFGGEQEEQGKNMNFLLFALFLAMALVTSIIVFQFNSISKTLIIMTTIFLSFAGVFLGLSIFGMDFVILMTMMGIISLAGVVVKNGIVLMDFFVLKLDELVAKKGVETHDDLELEEVKEIIIESGKERLRPVLLTATTAILGLIPLAVGLNFDVFAFLTTLNPHFSVGGDNVMFWGPLAWTIIFGLSFATFLTLIIVPVMFYIISKRKIKARRKFVAKHAHDAEKDAEEQERLKKLYPEEFEEYHKKKDFGAEPETEA</sequence>
<dbReference type="RefSeq" id="WP_123261677.1">
    <property type="nucleotide sequence ID" value="NZ_RJTX01000001.1"/>
</dbReference>
<dbReference type="OrthoDB" id="9757876at2"/>
<feature type="transmembrane region" description="Helical" evidence="1">
    <location>
        <begin position="24"/>
        <end position="42"/>
    </location>
</feature>
<feature type="transmembrane region" description="Helical" evidence="1">
    <location>
        <begin position="345"/>
        <end position="362"/>
    </location>
</feature>
<keyword evidence="1" id="KW-0472">Membrane</keyword>
<dbReference type="SUPFAM" id="SSF82714">
    <property type="entry name" value="Multidrug efflux transporter AcrB TolC docking domain, DN and DC subdomains"/>
    <property type="match status" value="2"/>
</dbReference>